<dbReference type="GO" id="GO:0004540">
    <property type="term" value="F:RNA nuclease activity"/>
    <property type="evidence" value="ECO:0007669"/>
    <property type="project" value="InterPro"/>
</dbReference>
<dbReference type="InterPro" id="IPR019307">
    <property type="entry name" value="RNA-bd_AU-1/RNase_E/G"/>
</dbReference>
<keyword evidence="2" id="KW-0479">Metal-binding</keyword>
<dbReference type="GO" id="GO:0004519">
    <property type="term" value="F:endonuclease activity"/>
    <property type="evidence" value="ECO:0007669"/>
    <property type="project" value="UniProtKB-KW"/>
</dbReference>
<evidence type="ECO:0000313" key="7">
    <source>
        <dbReference type="EMBL" id="EHO18107.1"/>
    </source>
</evidence>
<dbReference type="GO" id="GO:0016787">
    <property type="term" value="F:hydrolase activity"/>
    <property type="evidence" value="ECO:0007669"/>
    <property type="project" value="UniProtKB-KW"/>
</dbReference>
<dbReference type="InterPro" id="IPR012340">
    <property type="entry name" value="NA-bd_OB-fold"/>
</dbReference>
<dbReference type="GO" id="GO:0003723">
    <property type="term" value="F:RNA binding"/>
    <property type="evidence" value="ECO:0007669"/>
    <property type="project" value="UniProtKB-KW"/>
</dbReference>
<organism evidence="7 8">
    <name type="scientific">Stomatobaculum longum</name>
    <dbReference type="NCBI Taxonomy" id="796942"/>
    <lineage>
        <taxon>Bacteria</taxon>
        <taxon>Bacillati</taxon>
        <taxon>Bacillota</taxon>
        <taxon>Clostridia</taxon>
        <taxon>Lachnospirales</taxon>
        <taxon>Lachnospiraceae</taxon>
        <taxon>Stomatobaculum</taxon>
    </lineage>
</organism>
<keyword evidence="4" id="KW-0460">Magnesium</keyword>
<keyword evidence="8" id="KW-1185">Reference proteome</keyword>
<dbReference type="GO" id="GO:0005737">
    <property type="term" value="C:cytoplasm"/>
    <property type="evidence" value="ECO:0007669"/>
    <property type="project" value="TreeGrafter"/>
</dbReference>
<dbReference type="Proteomes" id="UP000018466">
    <property type="component" value="Unassembled WGS sequence"/>
</dbReference>
<reference evidence="7 8" key="1">
    <citation type="submission" date="2011-10" db="EMBL/GenBank/DDBJ databases">
        <title>The Genome Sequence of Lachnospiraceae bacterium ACC2.</title>
        <authorList>
            <consortium name="The Broad Institute Genome Sequencing Platform"/>
            <person name="Earl A."/>
            <person name="Ward D."/>
            <person name="Feldgarden M."/>
            <person name="Gevers D."/>
            <person name="Sizova M."/>
            <person name="Hazen A."/>
            <person name="Epstein S."/>
            <person name="Young S.K."/>
            <person name="Zeng Q."/>
            <person name="Gargeya S."/>
            <person name="Fitzgerald M."/>
            <person name="Haas B."/>
            <person name="Abouelleil A."/>
            <person name="Alvarado L."/>
            <person name="Arachchi H.M."/>
            <person name="Berlin A."/>
            <person name="Brown A."/>
            <person name="Chapman S.B."/>
            <person name="Chen Z."/>
            <person name="Dunbar C."/>
            <person name="Freedman E."/>
            <person name="Gearin G."/>
            <person name="Goldberg J."/>
            <person name="Griggs A."/>
            <person name="Gujja S."/>
            <person name="Heiman D."/>
            <person name="Howarth C."/>
            <person name="Larson L."/>
            <person name="Lui A."/>
            <person name="MacDonald P.J.P."/>
            <person name="Montmayeur A."/>
            <person name="Murphy C."/>
            <person name="Neiman D."/>
            <person name="Pearson M."/>
            <person name="Priest M."/>
            <person name="Roberts A."/>
            <person name="Saif S."/>
            <person name="Shea T."/>
            <person name="Shenoy N."/>
            <person name="Sisk P."/>
            <person name="Stolte C."/>
            <person name="Sykes S."/>
            <person name="Wortman J."/>
            <person name="Nusbaum C."/>
            <person name="Birren B."/>
        </authorList>
    </citation>
    <scope>NUCLEOTIDE SEQUENCE [LARGE SCALE GENOMIC DNA]</scope>
    <source>
        <strain evidence="7 8">ACC2</strain>
    </source>
</reference>
<name>A0AA37DH48_9FIRM</name>
<evidence type="ECO:0000256" key="1">
    <source>
        <dbReference type="ARBA" id="ARBA00001946"/>
    </source>
</evidence>
<evidence type="ECO:0000259" key="6">
    <source>
        <dbReference type="Pfam" id="PF10150"/>
    </source>
</evidence>
<dbReference type="InterPro" id="IPR004659">
    <property type="entry name" value="RNase_E/G"/>
</dbReference>
<dbReference type="PANTHER" id="PTHR30001">
    <property type="entry name" value="RIBONUCLEASE"/>
    <property type="match status" value="1"/>
</dbReference>
<keyword evidence="3" id="KW-0378">Hydrolase</keyword>
<feature type="domain" description="RNA-binding protein AU-1/Ribonuclease E/G" evidence="6">
    <location>
        <begin position="193"/>
        <end position="340"/>
    </location>
</feature>
<dbReference type="Gene3D" id="2.40.50.140">
    <property type="entry name" value="Nucleic acid-binding proteins"/>
    <property type="match status" value="1"/>
</dbReference>
<keyword evidence="5" id="KW-0694">RNA-binding</keyword>
<dbReference type="GeneID" id="86941794"/>
<dbReference type="EMBL" id="AGEL01000003">
    <property type="protein sequence ID" value="EHO18107.1"/>
    <property type="molecule type" value="Genomic_DNA"/>
</dbReference>
<sequence length="354" mass="39727">MEQSSDKLIVCGFRDGILTAWFQDAKPVELAFSRENESEVGAIYLARVSHVQKNLNAAFLDLGKEQPAYLNLEKGRLPRLATGALPAKITEGTELLVEIRKDAHAKKGYSARAATFRKNDPVLARAAFLQAPRCLKPAPRQWEQILAQCRREKRSVELVTDLPDIYEELSGNPPTEMPAYQKNLPERFRGEPVNAVALDAYCSLRLYTDEKLKLASVYSLETTVQSALARRVWLPSGGNIVIERTEALTVIDVNSGKDVRGKDKEATLRRTNREAAEELMRQLRLRNLSGIILVDFIDFADEADVTALTETLTALAERDSVATRFVDMTQLNLAELIRPRRGKSLQEQFFLPNS</sequence>
<dbReference type="GO" id="GO:0046872">
    <property type="term" value="F:metal ion binding"/>
    <property type="evidence" value="ECO:0007669"/>
    <property type="project" value="UniProtKB-KW"/>
</dbReference>
<evidence type="ECO:0000256" key="5">
    <source>
        <dbReference type="ARBA" id="ARBA00022884"/>
    </source>
</evidence>
<gene>
    <name evidence="7" type="ORF">HMPREF9623_00291</name>
</gene>
<dbReference type="GO" id="GO:0006364">
    <property type="term" value="P:rRNA processing"/>
    <property type="evidence" value="ECO:0007669"/>
    <property type="project" value="TreeGrafter"/>
</dbReference>
<dbReference type="RefSeq" id="WP_009532126.1">
    <property type="nucleotide sequence ID" value="NZ_JH590861.1"/>
</dbReference>
<dbReference type="Pfam" id="PF10150">
    <property type="entry name" value="RNase_E_G"/>
    <property type="match status" value="1"/>
</dbReference>
<comment type="caution">
    <text evidence="7">The sequence shown here is derived from an EMBL/GenBank/DDBJ whole genome shotgun (WGS) entry which is preliminary data.</text>
</comment>
<dbReference type="PANTHER" id="PTHR30001:SF0">
    <property type="entry name" value="RIBONUCLEASE G"/>
    <property type="match status" value="1"/>
</dbReference>
<proteinExistence type="predicted"/>
<protein>
    <submittedName>
        <fullName evidence="7">Rne/Rng family ribonuclease</fullName>
    </submittedName>
</protein>
<evidence type="ECO:0000313" key="8">
    <source>
        <dbReference type="Proteomes" id="UP000018466"/>
    </source>
</evidence>
<evidence type="ECO:0000256" key="2">
    <source>
        <dbReference type="ARBA" id="ARBA00022723"/>
    </source>
</evidence>
<comment type="cofactor">
    <cofactor evidence="1">
        <name>Mg(2+)</name>
        <dbReference type="ChEBI" id="CHEBI:18420"/>
    </cofactor>
</comment>
<accession>A0AA37DH48</accession>
<evidence type="ECO:0000256" key="4">
    <source>
        <dbReference type="ARBA" id="ARBA00022842"/>
    </source>
</evidence>
<evidence type="ECO:0000256" key="3">
    <source>
        <dbReference type="ARBA" id="ARBA00022801"/>
    </source>
</evidence>
<dbReference type="AlphaFoldDB" id="A0AA37DH48"/>